<dbReference type="PANTHER" id="PTHR24252">
    <property type="entry name" value="ACROSIN-RELATED"/>
    <property type="match status" value="1"/>
</dbReference>
<evidence type="ECO:0000313" key="6">
    <source>
        <dbReference type="Ensembl" id="ENSSSCP00070023347.1"/>
    </source>
</evidence>
<evidence type="ECO:0000256" key="2">
    <source>
        <dbReference type="ARBA" id="ARBA00022801"/>
    </source>
</evidence>
<sequence length="125" mass="13817">ITPDSCLQICFSKILGQSGGHRGVSTACGKPKVMWRISGGQDVVAGQWPWQASLMYQGLHVCGAVLINSRWLVSAAHSEITVSQGPHISRFLSLGRDMGPHVWRAAEWLYFLLLQNCVPRRNHGH</sequence>
<dbReference type="GO" id="GO:0006508">
    <property type="term" value="P:proteolysis"/>
    <property type="evidence" value="ECO:0007669"/>
    <property type="project" value="UniProtKB-KW"/>
</dbReference>
<dbReference type="AlphaFoldDB" id="A0A4X1U670"/>
<organism evidence="6 7">
    <name type="scientific">Sus scrofa</name>
    <name type="common">Pig</name>
    <dbReference type="NCBI Taxonomy" id="9823"/>
    <lineage>
        <taxon>Eukaryota</taxon>
        <taxon>Metazoa</taxon>
        <taxon>Chordata</taxon>
        <taxon>Craniata</taxon>
        <taxon>Vertebrata</taxon>
        <taxon>Euteleostomi</taxon>
        <taxon>Mammalia</taxon>
        <taxon>Eutheria</taxon>
        <taxon>Laurasiatheria</taxon>
        <taxon>Artiodactyla</taxon>
        <taxon>Suina</taxon>
        <taxon>Suidae</taxon>
        <taxon>Sus</taxon>
    </lineage>
</organism>
<keyword evidence="1" id="KW-0645">Protease</keyword>
<dbReference type="Pfam" id="PF00089">
    <property type="entry name" value="Trypsin"/>
    <property type="match status" value="1"/>
</dbReference>
<feature type="domain" description="Peptidase S1" evidence="5">
    <location>
        <begin position="37"/>
        <end position="77"/>
    </location>
</feature>
<dbReference type="Gene3D" id="2.40.10.10">
    <property type="entry name" value="Trypsin-like serine proteases"/>
    <property type="match status" value="1"/>
</dbReference>
<protein>
    <recommendedName>
        <fullName evidence="5">Peptidase S1 domain-containing protein</fullName>
    </recommendedName>
</protein>
<reference evidence="7" key="1">
    <citation type="submission" date="2017-08" db="EMBL/GenBank/DDBJ databases">
        <title>USMARCv1.0.</title>
        <authorList>
            <person name="Hannum G.I."/>
            <person name="Koren S."/>
            <person name="Schroeder S.G."/>
            <person name="Chin S.C."/>
            <person name="Nonneman D.J."/>
            <person name="Becker S.A."/>
            <person name="Rosen B.D."/>
            <person name="Bickhart D.M."/>
            <person name="Putnam N.H."/>
            <person name="Green R.E."/>
            <person name="Tuggle C.K."/>
            <person name="Liu H."/>
            <person name="Rohrer G.A."/>
            <person name="Warr A."/>
            <person name="Hall R."/>
            <person name="Kim K."/>
            <person name="Hume D.A."/>
            <person name="Talbot R."/>
            <person name="Chow W."/>
            <person name="Howe K."/>
            <person name="Schwartz A.S."/>
            <person name="Watson M."/>
            <person name="Archibald A.L."/>
            <person name="Phillippy A.M."/>
            <person name="Smith T.P.L."/>
        </authorList>
    </citation>
    <scope>NUCLEOTIDE SEQUENCE [LARGE SCALE GENOMIC DNA]</scope>
</reference>
<evidence type="ECO:0000256" key="1">
    <source>
        <dbReference type="ARBA" id="ARBA00022670"/>
    </source>
</evidence>
<keyword evidence="3" id="KW-0720">Serine protease</keyword>
<accession>A0A4X1U670</accession>
<dbReference type="Proteomes" id="UP000314985">
    <property type="component" value="Unassembled WGS sequence"/>
</dbReference>
<dbReference type="InterPro" id="IPR001254">
    <property type="entry name" value="Trypsin_dom"/>
</dbReference>
<keyword evidence="4" id="KW-1015">Disulfide bond</keyword>
<dbReference type="SUPFAM" id="SSF50494">
    <property type="entry name" value="Trypsin-like serine proteases"/>
    <property type="match status" value="1"/>
</dbReference>
<dbReference type="InterPro" id="IPR043504">
    <property type="entry name" value="Peptidase_S1_PA_chymotrypsin"/>
</dbReference>
<dbReference type="Ensembl" id="ENSSSCT00070028041.1">
    <property type="protein sequence ID" value="ENSSSCP00070023347.1"/>
    <property type="gene ID" value="ENSSSCG00070014308.1"/>
</dbReference>
<evidence type="ECO:0000313" key="7">
    <source>
        <dbReference type="Proteomes" id="UP000314985"/>
    </source>
</evidence>
<evidence type="ECO:0000256" key="3">
    <source>
        <dbReference type="ARBA" id="ARBA00022825"/>
    </source>
</evidence>
<name>A0A4X1U670_PIG</name>
<dbReference type="GO" id="GO:0004252">
    <property type="term" value="F:serine-type endopeptidase activity"/>
    <property type="evidence" value="ECO:0007669"/>
    <property type="project" value="InterPro"/>
</dbReference>
<reference evidence="6" key="2">
    <citation type="submission" date="2025-08" db="UniProtKB">
        <authorList>
            <consortium name="Ensembl"/>
        </authorList>
    </citation>
    <scope>IDENTIFICATION</scope>
</reference>
<dbReference type="InterPro" id="IPR009003">
    <property type="entry name" value="Peptidase_S1_PA"/>
</dbReference>
<keyword evidence="2" id="KW-0378">Hydrolase</keyword>
<evidence type="ECO:0000256" key="4">
    <source>
        <dbReference type="ARBA" id="ARBA00023157"/>
    </source>
</evidence>
<dbReference type="PANTHER" id="PTHR24252:SF17">
    <property type="entry name" value="SUPPRESSOR OF TUMORIGENICITY 14 PROTEIN HOMOLOG-RELATED"/>
    <property type="match status" value="1"/>
</dbReference>
<evidence type="ECO:0000259" key="5">
    <source>
        <dbReference type="Pfam" id="PF00089"/>
    </source>
</evidence>
<proteinExistence type="predicted"/>